<proteinExistence type="predicted"/>
<dbReference type="VEuPathDB" id="FungiDB:H257_04158"/>
<dbReference type="EMBL" id="VJMI01012034">
    <property type="protein sequence ID" value="KAF0751156.1"/>
    <property type="molecule type" value="Genomic_DNA"/>
</dbReference>
<comment type="caution">
    <text evidence="1">The sequence shown here is derived from an EMBL/GenBank/DDBJ whole genome shotgun (WGS) entry which is preliminary data.</text>
</comment>
<name>A0A6A5ACZ0_APHAT</name>
<accession>A0A6A5ACZ0</accession>
<dbReference type="AlphaFoldDB" id="A0A6A5ACZ0"/>
<evidence type="ECO:0000313" key="2">
    <source>
        <dbReference type="Proteomes" id="UP000469452"/>
    </source>
</evidence>
<organism evidence="1 2">
    <name type="scientific">Aphanomyces astaci</name>
    <name type="common">Crayfish plague agent</name>
    <dbReference type="NCBI Taxonomy" id="112090"/>
    <lineage>
        <taxon>Eukaryota</taxon>
        <taxon>Sar</taxon>
        <taxon>Stramenopiles</taxon>
        <taxon>Oomycota</taxon>
        <taxon>Saprolegniomycetes</taxon>
        <taxon>Saprolegniales</taxon>
        <taxon>Verrucalvaceae</taxon>
        <taxon>Aphanomyces</taxon>
    </lineage>
</organism>
<evidence type="ECO:0000313" key="1">
    <source>
        <dbReference type="EMBL" id="KAF0751156.1"/>
    </source>
</evidence>
<dbReference type="Proteomes" id="UP000469452">
    <property type="component" value="Unassembled WGS sequence"/>
</dbReference>
<protein>
    <submittedName>
        <fullName evidence="1">Uncharacterized protein</fullName>
    </submittedName>
</protein>
<gene>
    <name evidence="1" type="ORF">AaE_006487</name>
</gene>
<sequence>MKTSEEQGMTLYPDDVTITCPITALAAALVLHCAPSSALLPHLPQPKACDFAICGPLVPLSTVLEGASAGRCLLDEAVAEDEQGDGVEPTVVRGKPSASPPGIHAYVNRVLGRILPGANVMTNVTSHSFRRGGAQYVNGKVGISPHWIADRGNWIMSATNKFFTYIFNTTEEDKKNAKLLGGHDADANITPLDLSHFDATRRGKMDFFKAHLFSGCTGLSNTVLNVSPQVVDVLCAYLIKALPLFQSMKPDSPLVKRVDQAMSVSGVDLAEMASWSIHLAQVQTTNTSEQDVPSSKYLRMIEHQAAVIDQLIDHTKTMSERIRDVEHQVGLKTSPTSLHLTKSLLP</sequence>
<reference evidence="1 2" key="1">
    <citation type="submission" date="2019-06" db="EMBL/GenBank/DDBJ databases">
        <title>Genomics analysis of Aphanomyces spp. identifies a new class of oomycete effector associated with host adaptation.</title>
        <authorList>
            <person name="Gaulin E."/>
        </authorList>
    </citation>
    <scope>NUCLEOTIDE SEQUENCE [LARGE SCALE GENOMIC DNA]</scope>
    <source>
        <strain evidence="1 2">E</strain>
    </source>
</reference>